<evidence type="ECO:0000313" key="2">
    <source>
        <dbReference type="EnsemblProtists" id="EKX53417"/>
    </source>
</evidence>
<dbReference type="Proteomes" id="UP000011087">
    <property type="component" value="Unassembled WGS sequence"/>
</dbReference>
<organism evidence="1">
    <name type="scientific">Guillardia theta (strain CCMP2712)</name>
    <name type="common">Cryptophyte</name>
    <dbReference type="NCBI Taxonomy" id="905079"/>
    <lineage>
        <taxon>Eukaryota</taxon>
        <taxon>Cryptophyceae</taxon>
        <taxon>Pyrenomonadales</taxon>
        <taxon>Geminigeraceae</taxon>
        <taxon>Guillardia</taxon>
    </lineage>
</organism>
<dbReference type="PaxDb" id="55529-EKX53417"/>
<protein>
    <submittedName>
        <fullName evidence="1 2">Uncharacterized protein</fullName>
    </submittedName>
</protein>
<proteinExistence type="predicted"/>
<sequence length="1099" mass="122739">MEVIVVEWNPFLDTPSLATLVRKPPESHLSVRIITVDKAFHDQHVLGSGQDFFEFMAKNVGARRARGKFILITNGDVILNDALFEMLASRRLQQDAFYRIARTDLPGMMDPLSPLAMRLSAVSELVEMLKPERTCARGEKECPGEYNRGICESGGALEGEARGRHEGDRDAAYLPAAGDFFLASREVFHRLGGYHQVPSTTHLDSLLVCKARGLGVRQVVLLQPCMMLHQRHPAPMQSLRYIYPGWELSEENCKAKEEEARSFMAGLGGEGRRGEEECGGSGASMNCEWGYPGERFREEEVGEAGAGDWQFLTHGGNNDEDVEVLVRDWSVNMHDRLKVIRNSLNSGVMADSIWKQMYVLALLRSVAAATAEQSRACSLEVYSRWQEDYPSMDIGDWYRMYGTKTCRDPVPMISPWEENRSAPTRGETCGAGLRDENLYLSIVASGRYDDLRGDFPGRLQNLIDITSALADAYLLPVEMIIVEWNPTYIYSGGKKHTVKLSDLLKKPENSSLAVRVVTVDQDFHLRSGGRGSANFLQFAAKNVGARRARGKFILITNGDVILNDALFEMLASRRLQQDAFYRIVRTDLPGMMDPLSPLAMRLSAVSELVEMLKPERTCARGEKECPGEYNRGICESGGALEGEARGRHEGDRDAAYLPAAGDFFLASREVFHRLGGYHQVPSTTHLDSLLVCKARGLGVRQVVLLQPCMMLHQRHPAPVPEMNYIHTGWELSEENCKAKEEEARSFMAGLGGEGRRGEEECGGSGASMNCEWGYPGERFREEEVGEARAGNWQHLSSSGYSDLVERLRKQGGALHSSDEAALKAGRKRSRGHEENFRVVFCVATTPQRVNQIGGVLDSIKGQDFHPDTIYLSLVDVVDVPKWILEDRRIHVITHPPTDGHSGDLGPIHKLLDCAGRENEANTAIITFDDDMILSPMLAGRLVQASKRWPEAAIGFSGWNVDKFKFRSPPSFEPEDFIGQHTPWNLLPSRVDVLEGYAGVIYRRGLLDLDGIATIVNGPQAARYADDVWISGFLSAWEIPRMVITVREEGPLEVKETGMSFKVMFGELWKHAELVTDRLRNHGDRALRNQRVVQHFDGLW</sequence>
<dbReference type="RefSeq" id="XP_005840397.1">
    <property type="nucleotide sequence ID" value="XM_005840340.1"/>
</dbReference>
<dbReference type="eggNOG" id="ENOG502SAST">
    <property type="taxonomic scope" value="Eukaryota"/>
</dbReference>
<dbReference type="KEGG" id="gtt:GUITHDRAFT_101120"/>
<dbReference type="HOGENOM" id="CLU_283499_0_0_1"/>
<evidence type="ECO:0000313" key="3">
    <source>
        <dbReference type="Proteomes" id="UP000011087"/>
    </source>
</evidence>
<accession>L1JYI0</accession>
<reference evidence="1 3" key="1">
    <citation type="journal article" date="2012" name="Nature">
        <title>Algal genomes reveal evolutionary mosaicism and the fate of nucleomorphs.</title>
        <authorList>
            <consortium name="DOE Joint Genome Institute"/>
            <person name="Curtis B.A."/>
            <person name="Tanifuji G."/>
            <person name="Burki F."/>
            <person name="Gruber A."/>
            <person name="Irimia M."/>
            <person name="Maruyama S."/>
            <person name="Arias M.C."/>
            <person name="Ball S.G."/>
            <person name="Gile G.H."/>
            <person name="Hirakawa Y."/>
            <person name="Hopkins J.F."/>
            <person name="Kuo A."/>
            <person name="Rensing S.A."/>
            <person name="Schmutz J."/>
            <person name="Symeonidi A."/>
            <person name="Elias M."/>
            <person name="Eveleigh R.J."/>
            <person name="Herman E.K."/>
            <person name="Klute M.J."/>
            <person name="Nakayama T."/>
            <person name="Obornik M."/>
            <person name="Reyes-Prieto A."/>
            <person name="Armbrust E.V."/>
            <person name="Aves S.J."/>
            <person name="Beiko R.G."/>
            <person name="Coutinho P."/>
            <person name="Dacks J.B."/>
            <person name="Durnford D.G."/>
            <person name="Fast N.M."/>
            <person name="Green B.R."/>
            <person name="Grisdale C.J."/>
            <person name="Hempel F."/>
            <person name="Henrissat B."/>
            <person name="Hoppner M.P."/>
            <person name="Ishida K."/>
            <person name="Kim E."/>
            <person name="Koreny L."/>
            <person name="Kroth P.G."/>
            <person name="Liu Y."/>
            <person name="Malik S.B."/>
            <person name="Maier U.G."/>
            <person name="McRose D."/>
            <person name="Mock T."/>
            <person name="Neilson J.A."/>
            <person name="Onodera N.T."/>
            <person name="Poole A.M."/>
            <person name="Pritham E.J."/>
            <person name="Richards T.A."/>
            <person name="Rocap G."/>
            <person name="Roy S.W."/>
            <person name="Sarai C."/>
            <person name="Schaack S."/>
            <person name="Shirato S."/>
            <person name="Slamovits C.H."/>
            <person name="Spencer D.F."/>
            <person name="Suzuki S."/>
            <person name="Worden A.Z."/>
            <person name="Zauner S."/>
            <person name="Barry K."/>
            <person name="Bell C."/>
            <person name="Bharti A.K."/>
            <person name="Crow J.A."/>
            <person name="Grimwood J."/>
            <person name="Kramer R."/>
            <person name="Lindquist E."/>
            <person name="Lucas S."/>
            <person name="Salamov A."/>
            <person name="McFadden G.I."/>
            <person name="Lane C.E."/>
            <person name="Keeling P.J."/>
            <person name="Gray M.W."/>
            <person name="Grigoriev I.V."/>
            <person name="Archibald J.M."/>
        </authorList>
    </citation>
    <scope>NUCLEOTIDE SEQUENCE</scope>
    <source>
        <strain evidence="1 3">CCMP2712</strain>
    </source>
</reference>
<dbReference type="EMBL" id="JH992970">
    <property type="protein sequence ID" value="EKX53417.1"/>
    <property type="molecule type" value="Genomic_DNA"/>
</dbReference>
<dbReference type="AlphaFoldDB" id="L1JYI0"/>
<dbReference type="SUPFAM" id="SSF53448">
    <property type="entry name" value="Nucleotide-diphospho-sugar transferases"/>
    <property type="match status" value="2"/>
</dbReference>
<dbReference type="EnsemblProtists" id="EKX53417">
    <property type="protein sequence ID" value="EKX53417"/>
    <property type="gene ID" value="GUITHDRAFT_101120"/>
</dbReference>
<reference evidence="2" key="3">
    <citation type="submission" date="2015-06" db="UniProtKB">
        <authorList>
            <consortium name="EnsemblProtists"/>
        </authorList>
    </citation>
    <scope>IDENTIFICATION</scope>
</reference>
<evidence type="ECO:0000313" key="1">
    <source>
        <dbReference type="EMBL" id="EKX53417.1"/>
    </source>
</evidence>
<keyword evidence="3" id="KW-1185">Reference proteome</keyword>
<dbReference type="OrthoDB" id="2329609at2759"/>
<gene>
    <name evidence="1" type="ORF">GUITHDRAFT_101120</name>
</gene>
<dbReference type="Gene3D" id="3.90.550.10">
    <property type="entry name" value="Spore Coat Polysaccharide Biosynthesis Protein SpsA, Chain A"/>
    <property type="match status" value="1"/>
</dbReference>
<dbReference type="InterPro" id="IPR029044">
    <property type="entry name" value="Nucleotide-diphossugar_trans"/>
</dbReference>
<dbReference type="GeneID" id="17309983"/>
<name>L1JYI0_GUITC</name>
<reference evidence="3" key="2">
    <citation type="submission" date="2012-11" db="EMBL/GenBank/DDBJ databases">
        <authorList>
            <person name="Kuo A."/>
            <person name="Curtis B.A."/>
            <person name="Tanifuji G."/>
            <person name="Burki F."/>
            <person name="Gruber A."/>
            <person name="Irimia M."/>
            <person name="Maruyama S."/>
            <person name="Arias M.C."/>
            <person name="Ball S.G."/>
            <person name="Gile G.H."/>
            <person name="Hirakawa Y."/>
            <person name="Hopkins J.F."/>
            <person name="Rensing S.A."/>
            <person name="Schmutz J."/>
            <person name="Symeonidi A."/>
            <person name="Elias M."/>
            <person name="Eveleigh R.J."/>
            <person name="Herman E.K."/>
            <person name="Klute M.J."/>
            <person name="Nakayama T."/>
            <person name="Obornik M."/>
            <person name="Reyes-Prieto A."/>
            <person name="Armbrust E.V."/>
            <person name="Aves S.J."/>
            <person name="Beiko R.G."/>
            <person name="Coutinho P."/>
            <person name="Dacks J.B."/>
            <person name="Durnford D.G."/>
            <person name="Fast N.M."/>
            <person name="Green B.R."/>
            <person name="Grisdale C."/>
            <person name="Hempe F."/>
            <person name="Henrissat B."/>
            <person name="Hoppner M.P."/>
            <person name="Ishida K.-I."/>
            <person name="Kim E."/>
            <person name="Koreny L."/>
            <person name="Kroth P.G."/>
            <person name="Liu Y."/>
            <person name="Malik S.-B."/>
            <person name="Maier U.G."/>
            <person name="McRose D."/>
            <person name="Mock T."/>
            <person name="Neilson J.A."/>
            <person name="Onodera N.T."/>
            <person name="Poole A.M."/>
            <person name="Pritham E.J."/>
            <person name="Richards T.A."/>
            <person name="Rocap G."/>
            <person name="Roy S.W."/>
            <person name="Sarai C."/>
            <person name="Schaack S."/>
            <person name="Shirato S."/>
            <person name="Slamovits C.H."/>
            <person name="Spencer D.F."/>
            <person name="Suzuki S."/>
            <person name="Worden A.Z."/>
            <person name="Zauner S."/>
            <person name="Barry K."/>
            <person name="Bell C."/>
            <person name="Bharti A.K."/>
            <person name="Crow J.A."/>
            <person name="Grimwood J."/>
            <person name="Kramer R."/>
            <person name="Lindquist E."/>
            <person name="Lucas S."/>
            <person name="Salamov A."/>
            <person name="McFadden G.I."/>
            <person name="Lane C.E."/>
            <person name="Keeling P.J."/>
            <person name="Gray M.W."/>
            <person name="Grigoriev I.V."/>
            <person name="Archibald J.M."/>
        </authorList>
    </citation>
    <scope>NUCLEOTIDE SEQUENCE</scope>
    <source>
        <strain evidence="3">CCMP2712</strain>
    </source>
</reference>